<dbReference type="InterPro" id="IPR027463">
    <property type="entry name" value="AcrB_DN_DC_subdom"/>
</dbReference>
<dbReference type="InterPro" id="IPR001036">
    <property type="entry name" value="Acrflvin-R"/>
</dbReference>
<dbReference type="GO" id="GO:0005886">
    <property type="term" value="C:plasma membrane"/>
    <property type="evidence" value="ECO:0007669"/>
    <property type="project" value="UniProtKB-SubCell"/>
</dbReference>
<dbReference type="SUPFAM" id="SSF82866">
    <property type="entry name" value="Multidrug efflux transporter AcrB transmembrane domain"/>
    <property type="match status" value="2"/>
</dbReference>
<feature type="transmembrane region" description="Helical" evidence="8">
    <location>
        <begin position="1041"/>
        <end position="1064"/>
    </location>
</feature>
<keyword evidence="5 8" id="KW-0812">Transmembrane</keyword>
<evidence type="ECO:0000256" key="3">
    <source>
        <dbReference type="ARBA" id="ARBA00022448"/>
    </source>
</evidence>
<dbReference type="PANTHER" id="PTHR32063:SF24">
    <property type="entry name" value="CATION EFFLUX SYSTEM (ACRB_ACRD_ACRF FAMILY)"/>
    <property type="match status" value="1"/>
</dbReference>
<feature type="transmembrane region" description="Helical" evidence="8">
    <location>
        <begin position="938"/>
        <end position="960"/>
    </location>
</feature>
<feature type="transmembrane region" description="Helical" evidence="8">
    <location>
        <begin position="420"/>
        <end position="443"/>
    </location>
</feature>
<proteinExistence type="inferred from homology"/>
<keyword evidence="7 8" id="KW-0472">Membrane</keyword>
<evidence type="ECO:0000256" key="7">
    <source>
        <dbReference type="ARBA" id="ARBA00023136"/>
    </source>
</evidence>
<name>A0A501XPR4_9SPHN</name>
<evidence type="ECO:0000256" key="8">
    <source>
        <dbReference type="SAM" id="Phobius"/>
    </source>
</evidence>
<feature type="transmembrane region" description="Helical" evidence="8">
    <location>
        <begin position="565"/>
        <end position="584"/>
    </location>
</feature>
<dbReference type="GO" id="GO:0008324">
    <property type="term" value="F:monoatomic cation transmembrane transporter activity"/>
    <property type="evidence" value="ECO:0007669"/>
    <property type="project" value="InterPro"/>
</dbReference>
<keyword evidence="10" id="KW-1185">Reference proteome</keyword>
<dbReference type="PRINTS" id="PR00702">
    <property type="entry name" value="ACRIFLAVINRP"/>
</dbReference>
<feature type="transmembrane region" description="Helical" evidence="8">
    <location>
        <begin position="376"/>
        <end position="400"/>
    </location>
</feature>
<dbReference type="OrthoDB" id="9758757at2"/>
<feature type="transmembrane region" description="Helical" evidence="8">
    <location>
        <begin position="912"/>
        <end position="931"/>
    </location>
</feature>
<protein>
    <submittedName>
        <fullName evidence="9">CusA/CzcA family heavy metal efflux RND transporter</fullName>
    </submittedName>
</protein>
<comment type="similarity">
    <text evidence="2">Belongs to the resistance-nodulation-cell division (RND) (TC 2.A.6) family.</text>
</comment>
<evidence type="ECO:0000313" key="10">
    <source>
        <dbReference type="Proteomes" id="UP000319897"/>
    </source>
</evidence>
<keyword evidence="3" id="KW-0813">Transport</keyword>
<dbReference type="GO" id="GO:0042910">
    <property type="term" value="F:xenobiotic transmembrane transporter activity"/>
    <property type="evidence" value="ECO:0007669"/>
    <property type="project" value="TreeGrafter"/>
</dbReference>
<feature type="transmembrane region" description="Helical" evidence="8">
    <location>
        <begin position="966"/>
        <end position="992"/>
    </location>
</feature>
<dbReference type="EMBL" id="VFSU01000017">
    <property type="protein sequence ID" value="TPE62616.1"/>
    <property type="molecule type" value="Genomic_DNA"/>
</dbReference>
<keyword evidence="6 8" id="KW-1133">Transmembrane helix</keyword>
<feature type="transmembrane region" description="Helical" evidence="8">
    <location>
        <begin position="1013"/>
        <end position="1035"/>
    </location>
</feature>
<evidence type="ECO:0000256" key="5">
    <source>
        <dbReference type="ARBA" id="ARBA00022692"/>
    </source>
</evidence>
<keyword evidence="4" id="KW-1003">Cell membrane</keyword>
<organism evidence="9 10">
    <name type="scientific">Sandaracinobacter neustonicus</name>
    <dbReference type="NCBI Taxonomy" id="1715348"/>
    <lineage>
        <taxon>Bacteria</taxon>
        <taxon>Pseudomonadati</taxon>
        <taxon>Pseudomonadota</taxon>
        <taxon>Alphaproteobacteria</taxon>
        <taxon>Sphingomonadales</taxon>
        <taxon>Sphingosinicellaceae</taxon>
        <taxon>Sandaracinobacter</taxon>
    </lineage>
</organism>
<dbReference type="RefSeq" id="WP_140927388.1">
    <property type="nucleotide sequence ID" value="NZ_VFSU01000017.1"/>
</dbReference>
<evidence type="ECO:0000256" key="6">
    <source>
        <dbReference type="ARBA" id="ARBA00022989"/>
    </source>
</evidence>
<evidence type="ECO:0000313" key="9">
    <source>
        <dbReference type="EMBL" id="TPE62616.1"/>
    </source>
</evidence>
<accession>A0A501XPR4</accession>
<dbReference type="AlphaFoldDB" id="A0A501XPR4"/>
<evidence type="ECO:0000256" key="2">
    <source>
        <dbReference type="ARBA" id="ARBA00010942"/>
    </source>
</evidence>
<dbReference type="Gene3D" id="1.20.1640.10">
    <property type="entry name" value="Multidrug efflux transporter AcrB transmembrane domain"/>
    <property type="match status" value="3"/>
</dbReference>
<dbReference type="InterPro" id="IPR004763">
    <property type="entry name" value="CusA-like"/>
</dbReference>
<feature type="transmembrane region" description="Helical" evidence="8">
    <location>
        <begin position="477"/>
        <end position="494"/>
    </location>
</feature>
<evidence type="ECO:0000256" key="4">
    <source>
        <dbReference type="ARBA" id="ARBA00022475"/>
    </source>
</evidence>
<dbReference type="Gene3D" id="3.30.2090.10">
    <property type="entry name" value="Multidrug efflux transporter AcrB TolC docking domain, DN and DC subdomains"/>
    <property type="match status" value="2"/>
</dbReference>
<dbReference type="SUPFAM" id="SSF82693">
    <property type="entry name" value="Multidrug efflux transporter AcrB pore domain, PN1, PN2, PC1 and PC2 subdomains"/>
    <property type="match status" value="3"/>
</dbReference>
<dbReference type="Proteomes" id="UP000319897">
    <property type="component" value="Unassembled WGS sequence"/>
</dbReference>
<feature type="transmembrane region" description="Helical" evidence="8">
    <location>
        <begin position="506"/>
        <end position="532"/>
    </location>
</feature>
<feature type="transmembrane region" description="Helical" evidence="8">
    <location>
        <begin position="12"/>
        <end position="29"/>
    </location>
</feature>
<reference evidence="9 10" key="1">
    <citation type="submission" date="2019-06" db="EMBL/GenBank/DDBJ databases">
        <authorList>
            <person name="Lee I."/>
            <person name="Jang G.I."/>
            <person name="Hwang C.Y."/>
        </authorList>
    </citation>
    <scope>NUCLEOTIDE SEQUENCE [LARGE SCALE GENOMIC DNA]</scope>
    <source>
        <strain evidence="9 10">PAMC 28131</strain>
    </source>
</reference>
<comment type="subcellular location">
    <subcellularLocation>
        <location evidence="1">Cell membrane</location>
        <topology evidence="1">Multi-pass membrane protein</topology>
    </subcellularLocation>
</comment>
<dbReference type="PANTHER" id="PTHR32063">
    <property type="match status" value="1"/>
</dbReference>
<dbReference type="Gene3D" id="3.30.70.1320">
    <property type="entry name" value="Multidrug efflux transporter AcrB pore domain like"/>
    <property type="match status" value="2"/>
</dbReference>
<sequence length="1085" mass="115047">MFERILGFSVQRRYLVVFVTLILAIYGAFQLARLPIDAVPDITNQQVQINSIAPALGPTEMERQVTYPIETAMAGIPGLESTRSISRNGFSQVTAIFADGTDIYFARQQVAERMAQARTSLPPGVDPVVGPVTTGLGEVLMWTVDYKNPGGKGATLATPGKPGWQPGGGYLTSEGLLLKTPAEQITYLRTVQDWIIRPQMRNVAGVAGIDSIGGYVKQYEVAPDVVRLADAGVSMTDLVAALERGNLAAGAGVVERAGEGLVVRADARVADSGDIADVVIATRNGAPVRVRDVASVTVGREVRTGAASSNGHEMVVGTALMLAGENSRTVAADSAVRLAEINRSLPPGITATPALDRSVLVDATIRTVAKNLAEGALLVIVILFLLLGNFRAAFITALVIPLSMLLAATGMVRAGVSGNLMSLGALDFGLIVDGAVIIVENCLTRLGNMQHRLGRMLNLEERLGAVKSAAVEMIRPTVFGQAIILLVYMPLLAFEGVEGKMFQPMALTVMMALAAAFVLSLTFVPAMVALLVTGKVEHKEVKAVEVARKGYAPALDFALARPWPVIGSAVALFAVSAMLFSTLGREFIPQLDEKNFALHAMRIPSTSVEQSQAMQLQVEKVVASFPEVELVFSKTGTAEVATDPMPGNVSDTFVMLKPRDEWPDSSKTKAELITEVEEKLELAMGNAYEFSQPIQMRFNELIAGVRSDVAIKLYGDDFAVMEPAAQQIASVLRSIPGAADVKVEQTEGLPALKVEFDRAAIASYGLQVGDVADVVQIAMGGREAGLVFEGDRRFDVVVRLDEQGRRDIDALSAIPVMLGNDPGLVGPDGKPVGARSVPLGQLVKFTVENGPNQVSRENGKRRIVIQANVRGRDLGGFVADAQAAMADTQVPAGSWIEWGGQYQNLQRAQARLSIVVPAVFAAIFALLYMALGSGRRAAMVFSAVPLALTGGILALALRGLPFSISAAVGFIALSGVAVLNGLVMMSSILKLLDEGREVEDAVREGAMSRLRPVMMTALVASLGFVPMAIATGTGAEVQRPIATVVIGGLITATFLTLMVLPALARLVLRRETAKTQYGPELVPAE</sequence>
<dbReference type="Gene3D" id="3.30.70.1440">
    <property type="entry name" value="Multidrug efflux transporter AcrB pore domain"/>
    <property type="match status" value="1"/>
</dbReference>
<dbReference type="Pfam" id="PF00873">
    <property type="entry name" value="ACR_tran"/>
    <property type="match status" value="1"/>
</dbReference>
<dbReference type="NCBIfam" id="TIGR00914">
    <property type="entry name" value="2A0601"/>
    <property type="match status" value="1"/>
</dbReference>
<evidence type="ECO:0000256" key="1">
    <source>
        <dbReference type="ARBA" id="ARBA00004651"/>
    </source>
</evidence>
<comment type="caution">
    <text evidence="9">The sequence shown here is derived from an EMBL/GenBank/DDBJ whole genome shotgun (WGS) entry which is preliminary data.</text>
</comment>
<gene>
    <name evidence="9" type="ORF">FJQ54_05350</name>
</gene>
<dbReference type="SUPFAM" id="SSF82714">
    <property type="entry name" value="Multidrug efflux transporter AcrB TolC docking domain, DN and DC subdomains"/>
    <property type="match status" value="2"/>
</dbReference>
<dbReference type="Gene3D" id="3.30.70.1430">
    <property type="entry name" value="Multidrug efflux transporter AcrB pore domain"/>
    <property type="match status" value="2"/>
</dbReference>